<dbReference type="EMBL" id="CP022129">
    <property type="protein sequence ID" value="ASF46526.1"/>
    <property type="molecule type" value="Genomic_DNA"/>
</dbReference>
<evidence type="ECO:0000313" key="4">
    <source>
        <dbReference type="Proteomes" id="UP000197019"/>
    </source>
</evidence>
<dbReference type="RefSeq" id="WP_088619398.1">
    <property type="nucleotide sequence ID" value="NZ_CP022129.1"/>
</dbReference>
<feature type="region of interest" description="Disordered" evidence="1">
    <location>
        <begin position="28"/>
        <end position="53"/>
    </location>
</feature>
<dbReference type="Proteomes" id="UP000197019">
    <property type="component" value="Chromosome"/>
</dbReference>
<sequence>MKASLNFLTVGVLIALAACSTQEVKRDTPAPAAVVPPPAAQPDKTSASGQNPAMTLDKGGKKLHLVRIMDGLACKNTAQGAQGSFLIYAYPEDIERIKRERGDKVFAEFSDRIQAFSADVLQQAVNATNLDDNPFALGQDEAQEGLAKDLSVNFQRAVAPAIAKFTQETTLTIDITPFTPSLQFYRQGCQAALSEPVAPETSVVKP</sequence>
<protein>
    <submittedName>
        <fullName evidence="3">Uncharacterized protein</fullName>
    </submittedName>
</protein>
<name>A0A1Z4BZ05_9GAMM</name>
<proteinExistence type="predicted"/>
<dbReference type="AlphaFoldDB" id="A0A1Z4BZ05"/>
<gene>
    <name evidence="3" type="ORF">CEK71_10835</name>
</gene>
<dbReference type="PROSITE" id="PS51257">
    <property type="entry name" value="PROKAR_LIPOPROTEIN"/>
    <property type="match status" value="1"/>
</dbReference>
<evidence type="ECO:0000256" key="1">
    <source>
        <dbReference type="SAM" id="MobiDB-lite"/>
    </source>
</evidence>
<evidence type="ECO:0000256" key="2">
    <source>
        <dbReference type="SAM" id="SignalP"/>
    </source>
</evidence>
<reference evidence="3 4" key="1">
    <citation type="submission" date="2017-06" db="EMBL/GenBank/DDBJ databases">
        <title>Genome Sequencing of the methanotroph Methylovulum psychrotolerants str. HV10-M2 isolated from a high-altitude environment.</title>
        <authorList>
            <person name="Mateos-Rivera A."/>
        </authorList>
    </citation>
    <scope>NUCLEOTIDE SEQUENCE [LARGE SCALE GENOMIC DNA]</scope>
    <source>
        <strain evidence="3 4">HV10_M2</strain>
    </source>
</reference>
<evidence type="ECO:0000313" key="3">
    <source>
        <dbReference type="EMBL" id="ASF46526.1"/>
    </source>
</evidence>
<dbReference type="OrthoDB" id="5564333at2"/>
<keyword evidence="2" id="KW-0732">Signal</keyword>
<feature type="signal peptide" evidence="2">
    <location>
        <begin position="1"/>
        <end position="17"/>
    </location>
</feature>
<feature type="compositionally biased region" description="Polar residues" evidence="1">
    <location>
        <begin position="43"/>
        <end position="53"/>
    </location>
</feature>
<organism evidence="3 4">
    <name type="scientific">Methylovulum psychrotolerans</name>
    <dbReference type="NCBI Taxonomy" id="1704499"/>
    <lineage>
        <taxon>Bacteria</taxon>
        <taxon>Pseudomonadati</taxon>
        <taxon>Pseudomonadota</taxon>
        <taxon>Gammaproteobacteria</taxon>
        <taxon>Methylococcales</taxon>
        <taxon>Methylococcaceae</taxon>
        <taxon>Methylovulum</taxon>
    </lineage>
</organism>
<feature type="chain" id="PRO_5012215977" evidence="2">
    <location>
        <begin position="18"/>
        <end position="206"/>
    </location>
</feature>
<dbReference type="KEGG" id="mpsy:CEK71_10835"/>
<keyword evidence="4" id="KW-1185">Reference proteome</keyword>
<accession>A0A1Z4BZ05</accession>